<dbReference type="GO" id="GO:0004339">
    <property type="term" value="F:glucan 1,4-alpha-glucosidase activity"/>
    <property type="evidence" value="ECO:0007669"/>
    <property type="project" value="UniProtKB-EC"/>
</dbReference>
<dbReference type="EC" id="3.2.1.3" evidence="3"/>
<proteinExistence type="inferred from homology"/>
<sequence length="526" mass="57711">MVFIVPFILIAYAVLYALAESVLPIADSQEQRQLLLLQEPTIPSPSSRFQQSLDDWIQDEEEIALDRLLANIAPNGKNVADAAPGSVIASPSREHPDYYYQWVRDAAITISTLVELYAEDPYDDLSSKLLRIVQDYADLQAKIQHVDNISGRYDDLSGLGEPKFHANGSAFNGNWGRPQRDGPALRALALMAFVRAYNASHPSLWASNERDKFFKPLYNPVLPVDSTIKADLEYTSHNWRYPGFDLWEELPGLHFFTAMVQHRALTEGAALAAAFGDPGAAAWYTLQAHSIQATLLPSFWSPQKHHLIETLDAPSRSGLDCAILLGALHGTSKSPTRSPSPYPPHAPEVLLTLLAFIRDQRARFPINSDPDTGAETENPDILAGVALGRYPEDRYTGYATAPDGGNPWFLCTAAAAEILYRTASYLTTTNSLHISPLSAPFWSHLLNSTGSELEGTYEAGTPVFEAAVSALRGAGDAFVRTVGRYTGRRGGMGEQFGRVTGEGRGARDLTWSYGAFVMVGRARRGR</sequence>
<keyword evidence="10" id="KW-0732">Signal</keyword>
<dbReference type="InterPro" id="IPR000165">
    <property type="entry name" value="Glucoamylase"/>
</dbReference>
<comment type="catalytic activity">
    <reaction evidence="1">
        <text>Hydrolysis of terminal (1-&gt;4)-linked alpha-D-glucose residues successively from non-reducing ends of the chains with release of beta-D-glucose.</text>
        <dbReference type="EC" id="3.2.1.3"/>
    </reaction>
</comment>
<dbReference type="PANTHER" id="PTHR31616">
    <property type="entry name" value="TREHALASE"/>
    <property type="match status" value="1"/>
</dbReference>
<feature type="signal peptide" evidence="10">
    <location>
        <begin position="1"/>
        <end position="19"/>
    </location>
</feature>
<keyword evidence="13" id="KW-1185">Reference proteome</keyword>
<keyword evidence="6" id="KW-0326">Glycosidase</keyword>
<protein>
    <recommendedName>
        <fullName evidence="3">glucan 1,4-alpha-glucosidase</fullName>
        <ecNumber evidence="3">3.2.1.3</ecNumber>
    </recommendedName>
    <alternativeName>
        <fullName evidence="9">1,4-alpha-D-glucan glucohydrolase</fullName>
    </alternativeName>
    <alternativeName>
        <fullName evidence="8">Glucan 1,4-alpha-glucosidase</fullName>
    </alternativeName>
</protein>
<dbReference type="InterPro" id="IPR008928">
    <property type="entry name" value="6-hairpin_glycosidase_sf"/>
</dbReference>
<comment type="caution">
    <text evidence="12">The sequence shown here is derived from an EMBL/GenBank/DDBJ whole genome shotgun (WGS) entry which is preliminary data.</text>
</comment>
<evidence type="ECO:0000256" key="6">
    <source>
        <dbReference type="ARBA" id="ARBA00023295"/>
    </source>
</evidence>
<dbReference type="GO" id="GO:0000272">
    <property type="term" value="P:polysaccharide catabolic process"/>
    <property type="evidence" value="ECO:0007669"/>
    <property type="project" value="UniProtKB-KW"/>
</dbReference>
<keyword evidence="5" id="KW-0119">Carbohydrate metabolism</keyword>
<evidence type="ECO:0000259" key="11">
    <source>
        <dbReference type="Pfam" id="PF00723"/>
    </source>
</evidence>
<feature type="chain" id="PRO_5040114544" description="glucan 1,4-alpha-glucosidase" evidence="10">
    <location>
        <begin position="20"/>
        <end position="526"/>
    </location>
</feature>
<organism evidence="12 13">
    <name type="scientific">Patellaria atrata CBS 101060</name>
    <dbReference type="NCBI Taxonomy" id="1346257"/>
    <lineage>
        <taxon>Eukaryota</taxon>
        <taxon>Fungi</taxon>
        <taxon>Dikarya</taxon>
        <taxon>Ascomycota</taxon>
        <taxon>Pezizomycotina</taxon>
        <taxon>Dothideomycetes</taxon>
        <taxon>Dothideomycetes incertae sedis</taxon>
        <taxon>Patellariales</taxon>
        <taxon>Patellariaceae</taxon>
        <taxon>Patellaria</taxon>
    </lineage>
</organism>
<dbReference type="InterPro" id="IPR011613">
    <property type="entry name" value="GH15-like"/>
</dbReference>
<dbReference type="Gene3D" id="1.50.10.10">
    <property type="match status" value="1"/>
</dbReference>
<keyword evidence="7" id="KW-0624">Polysaccharide degradation</keyword>
<comment type="similarity">
    <text evidence="2">Belongs to the glycosyl hydrolase 15 family.</text>
</comment>
<name>A0A9P4S9U9_9PEZI</name>
<evidence type="ECO:0000256" key="3">
    <source>
        <dbReference type="ARBA" id="ARBA00012593"/>
    </source>
</evidence>
<dbReference type="InterPro" id="IPR012341">
    <property type="entry name" value="6hp_glycosidase-like_sf"/>
</dbReference>
<dbReference type="SUPFAM" id="SSF48208">
    <property type="entry name" value="Six-hairpin glycosidases"/>
    <property type="match status" value="1"/>
</dbReference>
<accession>A0A9P4S9U9</accession>
<dbReference type="PANTHER" id="PTHR31616:SF9">
    <property type="entry name" value="GLUCOAMYLASE, INTRACELLULAR SPORULATION-SPECIFIC"/>
    <property type="match status" value="1"/>
</dbReference>
<dbReference type="PRINTS" id="PR00736">
    <property type="entry name" value="GLHYDRLASE15"/>
</dbReference>
<dbReference type="EMBL" id="MU006096">
    <property type="protein sequence ID" value="KAF2838705.1"/>
    <property type="molecule type" value="Genomic_DNA"/>
</dbReference>
<dbReference type="OrthoDB" id="6123450at2759"/>
<evidence type="ECO:0000313" key="13">
    <source>
        <dbReference type="Proteomes" id="UP000799429"/>
    </source>
</evidence>
<evidence type="ECO:0000256" key="7">
    <source>
        <dbReference type="ARBA" id="ARBA00023326"/>
    </source>
</evidence>
<evidence type="ECO:0000256" key="9">
    <source>
        <dbReference type="ARBA" id="ARBA00033473"/>
    </source>
</evidence>
<evidence type="ECO:0000256" key="1">
    <source>
        <dbReference type="ARBA" id="ARBA00001863"/>
    </source>
</evidence>
<feature type="domain" description="GH15-like" evidence="11">
    <location>
        <begin position="63"/>
        <end position="520"/>
    </location>
</feature>
<evidence type="ECO:0000256" key="5">
    <source>
        <dbReference type="ARBA" id="ARBA00023277"/>
    </source>
</evidence>
<dbReference type="Pfam" id="PF00723">
    <property type="entry name" value="Glyco_hydro_15"/>
    <property type="match status" value="1"/>
</dbReference>
<evidence type="ECO:0000313" key="12">
    <source>
        <dbReference type="EMBL" id="KAF2838705.1"/>
    </source>
</evidence>
<evidence type="ECO:0000256" key="10">
    <source>
        <dbReference type="SAM" id="SignalP"/>
    </source>
</evidence>
<evidence type="ECO:0000256" key="8">
    <source>
        <dbReference type="ARBA" id="ARBA00033442"/>
    </source>
</evidence>
<dbReference type="GO" id="GO:0000324">
    <property type="term" value="C:fungal-type vacuole"/>
    <property type="evidence" value="ECO:0007669"/>
    <property type="project" value="TreeGrafter"/>
</dbReference>
<gene>
    <name evidence="12" type="ORF">M501DRAFT_827739</name>
</gene>
<evidence type="ECO:0000256" key="2">
    <source>
        <dbReference type="ARBA" id="ARBA00006188"/>
    </source>
</evidence>
<dbReference type="Proteomes" id="UP000799429">
    <property type="component" value="Unassembled WGS sequence"/>
</dbReference>
<dbReference type="AlphaFoldDB" id="A0A9P4S9U9"/>
<reference evidence="12" key="1">
    <citation type="journal article" date="2020" name="Stud. Mycol.">
        <title>101 Dothideomycetes genomes: a test case for predicting lifestyles and emergence of pathogens.</title>
        <authorList>
            <person name="Haridas S."/>
            <person name="Albert R."/>
            <person name="Binder M."/>
            <person name="Bloem J."/>
            <person name="Labutti K."/>
            <person name="Salamov A."/>
            <person name="Andreopoulos B."/>
            <person name="Baker S."/>
            <person name="Barry K."/>
            <person name="Bills G."/>
            <person name="Bluhm B."/>
            <person name="Cannon C."/>
            <person name="Castanera R."/>
            <person name="Culley D."/>
            <person name="Daum C."/>
            <person name="Ezra D."/>
            <person name="Gonzalez J."/>
            <person name="Henrissat B."/>
            <person name="Kuo A."/>
            <person name="Liang C."/>
            <person name="Lipzen A."/>
            <person name="Lutzoni F."/>
            <person name="Magnuson J."/>
            <person name="Mondo S."/>
            <person name="Nolan M."/>
            <person name="Ohm R."/>
            <person name="Pangilinan J."/>
            <person name="Park H.-J."/>
            <person name="Ramirez L."/>
            <person name="Alfaro M."/>
            <person name="Sun H."/>
            <person name="Tritt A."/>
            <person name="Yoshinaga Y."/>
            <person name="Zwiers L.-H."/>
            <person name="Turgeon B."/>
            <person name="Goodwin S."/>
            <person name="Spatafora J."/>
            <person name="Crous P."/>
            <person name="Grigoriev I."/>
        </authorList>
    </citation>
    <scope>NUCLEOTIDE SEQUENCE</scope>
    <source>
        <strain evidence="12">CBS 101060</strain>
    </source>
</reference>
<keyword evidence="4 12" id="KW-0378">Hydrolase</keyword>
<evidence type="ECO:0000256" key="4">
    <source>
        <dbReference type="ARBA" id="ARBA00022801"/>
    </source>
</evidence>